<dbReference type="AlphaFoldDB" id="A0A1W0WT43"/>
<feature type="domain" description="Lunapark zinc ribbon" evidence="4">
    <location>
        <begin position="213"/>
        <end position="259"/>
    </location>
</feature>
<dbReference type="GO" id="GO:1903373">
    <property type="term" value="P:positive regulation of endoplasmic reticulum tubular network organization"/>
    <property type="evidence" value="ECO:0007669"/>
    <property type="project" value="UniProtKB-UniRule"/>
</dbReference>
<keyword evidence="2" id="KW-0862">Zinc</keyword>
<evidence type="ECO:0000313" key="5">
    <source>
        <dbReference type="EMBL" id="OQV18350.1"/>
    </source>
</evidence>
<feature type="compositionally biased region" description="Polar residues" evidence="3">
    <location>
        <begin position="375"/>
        <end position="387"/>
    </location>
</feature>
<dbReference type="Proteomes" id="UP000192578">
    <property type="component" value="Unassembled WGS sequence"/>
</dbReference>
<comment type="caution">
    <text evidence="5">The sequence shown here is derived from an EMBL/GenBank/DDBJ whole genome shotgun (WGS) entry which is preliminary data.</text>
</comment>
<dbReference type="GO" id="GO:0071788">
    <property type="term" value="P:endoplasmic reticulum tubular network maintenance"/>
    <property type="evidence" value="ECO:0007669"/>
    <property type="project" value="UniProtKB-UniRule"/>
</dbReference>
<keyword evidence="2" id="KW-0472">Membrane</keyword>
<evidence type="ECO:0000256" key="1">
    <source>
        <dbReference type="ARBA" id="ARBA00009940"/>
    </source>
</evidence>
<dbReference type="InterPro" id="IPR040115">
    <property type="entry name" value="Lnp"/>
</dbReference>
<evidence type="ECO:0000259" key="4">
    <source>
        <dbReference type="Pfam" id="PF10058"/>
    </source>
</evidence>
<feature type="region of interest" description="Disordered" evidence="3">
    <location>
        <begin position="282"/>
        <end position="329"/>
    </location>
</feature>
<keyword evidence="2" id="KW-0812">Transmembrane</keyword>
<keyword evidence="2" id="KW-0479">Metal-binding</keyword>
<dbReference type="EMBL" id="MTYJ01000050">
    <property type="protein sequence ID" value="OQV18350.1"/>
    <property type="molecule type" value="Genomic_DNA"/>
</dbReference>
<keyword evidence="6" id="KW-1185">Reference proteome</keyword>
<comment type="domain">
    <text evidence="2">The C4-type zinc finger motif is necessary both for its ER three-way tubular junction localization and formation.</text>
</comment>
<dbReference type="PANTHER" id="PTHR22166:SF12">
    <property type="entry name" value="ENDOPLASMIC RETICULUM JUNCTION FORMATION PROTEIN LUNAPARK"/>
    <property type="match status" value="1"/>
</dbReference>
<protein>
    <recommendedName>
        <fullName evidence="2">Endoplasmic reticulum junction formation protein lunapark</fullName>
    </recommendedName>
</protein>
<comment type="function">
    <text evidence="2">Plays a role in determining ER morphology.</text>
</comment>
<proteinExistence type="inferred from homology"/>
<comment type="subcellular location">
    <subcellularLocation>
        <location evidence="2">Endoplasmic reticulum membrane</location>
        <topology evidence="2">Multi-pass membrane protein</topology>
    </subcellularLocation>
</comment>
<feature type="region of interest" description="Disordered" evidence="3">
    <location>
        <begin position="353"/>
        <end position="387"/>
    </location>
</feature>
<feature type="region of interest" description="Disordered" evidence="3">
    <location>
        <begin position="143"/>
        <end position="197"/>
    </location>
</feature>
<name>A0A1W0WT43_HYPEX</name>
<gene>
    <name evidence="5" type="ORF">BV898_07553</name>
</gene>
<dbReference type="PANTHER" id="PTHR22166">
    <property type="entry name" value="ENDOPLASMIC RETICULUM JUNCTION FORMATION PROTEIN LUNAPARK"/>
    <property type="match status" value="1"/>
</dbReference>
<keyword evidence="2" id="KW-0256">Endoplasmic reticulum</keyword>
<dbReference type="GO" id="GO:0098826">
    <property type="term" value="C:endoplasmic reticulum tubular network membrane"/>
    <property type="evidence" value="ECO:0007669"/>
    <property type="project" value="UniProtKB-UniRule"/>
</dbReference>
<evidence type="ECO:0000256" key="2">
    <source>
        <dbReference type="RuleBase" id="RU367073"/>
    </source>
</evidence>
<sequence length="397" mass="44128">MGGIFSRKKKPEPTTLEKLEKIEAKIKGLDNKIQDDRRREKKIWATFLFSTGFVYVSVAGFLHVFVLKRETILDYGKLVCIWLAPIVIIYFILQRFIPWYFSRGIQENRENLKKLRDEKKKILDNVRETEPYNKAKTILEKYEGPQNEPPKQKPVANPQPRQSLPYQKMPITPFPGTSPNRQMPPPPYQQQQPQGSPMFPVGRPPQMRDRGAFDRVLDYIVKDGPENRMALICRRCGAHNGLCLLDEYDFTGFRCFECHLPNAPRKPRPYVAASVPYPNGSRMSSISSVGAAPSLDKVSSSGSESGSSSGTETEGGSRHPPGGGTSITPLYKVTVKQPVLVTAEDADVPVQSVSAISENLMEGDTGSESGDEMETSTGDAAAQNSSFAVADIISEEL</sequence>
<keyword evidence="2" id="KW-0863">Zinc-finger</keyword>
<feature type="compositionally biased region" description="Low complexity" evidence="3">
    <location>
        <begin position="299"/>
        <end position="314"/>
    </location>
</feature>
<dbReference type="Pfam" id="PF10058">
    <property type="entry name" value="Zn_ribbon_10"/>
    <property type="match status" value="1"/>
</dbReference>
<evidence type="ECO:0000313" key="6">
    <source>
        <dbReference type="Proteomes" id="UP000192578"/>
    </source>
</evidence>
<dbReference type="GO" id="GO:0008270">
    <property type="term" value="F:zinc ion binding"/>
    <property type="evidence" value="ECO:0007669"/>
    <property type="project" value="UniProtKB-KW"/>
</dbReference>
<comment type="similarity">
    <text evidence="1 2">Belongs to the lunapark family.</text>
</comment>
<reference evidence="6" key="1">
    <citation type="submission" date="2017-01" db="EMBL/GenBank/DDBJ databases">
        <title>Comparative genomics of anhydrobiosis in the tardigrade Hypsibius dujardini.</title>
        <authorList>
            <person name="Yoshida Y."/>
            <person name="Koutsovoulos G."/>
            <person name="Laetsch D."/>
            <person name="Stevens L."/>
            <person name="Kumar S."/>
            <person name="Horikawa D."/>
            <person name="Ishino K."/>
            <person name="Komine S."/>
            <person name="Tomita M."/>
            <person name="Blaxter M."/>
            <person name="Arakawa K."/>
        </authorList>
    </citation>
    <scope>NUCLEOTIDE SEQUENCE [LARGE SCALE GENOMIC DNA]</scope>
    <source>
        <strain evidence="6">Z151</strain>
    </source>
</reference>
<dbReference type="InterPro" id="IPR019273">
    <property type="entry name" value="Lunapark_Znf"/>
</dbReference>
<feature type="transmembrane region" description="Helical" evidence="2">
    <location>
        <begin position="43"/>
        <end position="66"/>
    </location>
</feature>
<accession>A0A1W0WT43</accession>
<organism evidence="5 6">
    <name type="scientific">Hypsibius exemplaris</name>
    <name type="common">Freshwater tardigrade</name>
    <dbReference type="NCBI Taxonomy" id="2072580"/>
    <lineage>
        <taxon>Eukaryota</taxon>
        <taxon>Metazoa</taxon>
        <taxon>Ecdysozoa</taxon>
        <taxon>Tardigrada</taxon>
        <taxon>Eutardigrada</taxon>
        <taxon>Parachela</taxon>
        <taxon>Hypsibioidea</taxon>
        <taxon>Hypsibiidae</taxon>
        <taxon>Hypsibius</taxon>
    </lineage>
</organism>
<keyword evidence="2" id="KW-1133">Transmembrane helix</keyword>
<dbReference type="OrthoDB" id="1725934at2759"/>
<feature type="transmembrane region" description="Helical" evidence="2">
    <location>
        <begin position="72"/>
        <end position="93"/>
    </location>
</feature>
<evidence type="ECO:0000256" key="3">
    <source>
        <dbReference type="SAM" id="MobiDB-lite"/>
    </source>
</evidence>